<keyword evidence="2" id="KW-0472">Membrane</keyword>
<geneLocation type="plasmid" evidence="4">
    <name>psfrenxt3a</name>
</geneLocation>
<feature type="transmembrane region" description="Helical" evidence="2">
    <location>
        <begin position="147"/>
        <end position="166"/>
    </location>
</feature>
<gene>
    <name evidence="3" type="ORF">NXT3_PA00306</name>
</gene>
<feature type="transmembrane region" description="Helical" evidence="2">
    <location>
        <begin position="73"/>
        <end position="94"/>
    </location>
</feature>
<evidence type="ECO:0000313" key="3">
    <source>
        <dbReference type="EMBL" id="AUX78594.1"/>
    </source>
</evidence>
<feature type="compositionally biased region" description="Basic residues" evidence="1">
    <location>
        <begin position="1"/>
        <end position="12"/>
    </location>
</feature>
<evidence type="ECO:0000313" key="4">
    <source>
        <dbReference type="Proteomes" id="UP000239340"/>
    </source>
</evidence>
<organism evidence="3 4">
    <name type="scientific">Rhizobium fredii</name>
    <name type="common">Sinorhizobium fredii</name>
    <dbReference type="NCBI Taxonomy" id="380"/>
    <lineage>
        <taxon>Bacteria</taxon>
        <taxon>Pseudomonadati</taxon>
        <taxon>Pseudomonadota</taxon>
        <taxon>Alphaproteobacteria</taxon>
        <taxon>Hyphomicrobiales</taxon>
        <taxon>Rhizobiaceae</taxon>
        <taxon>Sinorhizobium/Ensifer group</taxon>
        <taxon>Sinorhizobium</taxon>
    </lineage>
</organism>
<feature type="transmembrane region" description="Helical" evidence="2">
    <location>
        <begin position="30"/>
        <end position="53"/>
    </location>
</feature>
<keyword evidence="3" id="KW-0614">Plasmid</keyword>
<dbReference type="Proteomes" id="UP000239340">
    <property type="component" value="Plasmid pSfreNXT3a"/>
</dbReference>
<accession>A0A2L0HAY5</accession>
<proteinExistence type="predicted"/>
<feature type="transmembrane region" description="Helical" evidence="2">
    <location>
        <begin position="106"/>
        <end position="125"/>
    </location>
</feature>
<feature type="transmembrane region" description="Helical" evidence="2">
    <location>
        <begin position="178"/>
        <end position="197"/>
    </location>
</feature>
<reference evidence="3 4" key="1">
    <citation type="submission" date="2017-10" db="EMBL/GenBank/DDBJ databases">
        <title>Analysis of the genome sequences of Rhizobium populations associated to common bean (phaseolus vulgaris).</title>
        <authorList>
            <person name="Bustos P."/>
            <person name="Santamaria R.I."/>
            <person name="Miranda-Sanchez F."/>
            <person name="Perez-Carrascal O."/>
            <person name="Juarez S."/>
            <person name="Lozano L."/>
            <person name="Martinez-Flores I."/>
            <person name="Vinuesa P."/>
            <person name="Martinez-Romero E."/>
            <person name="Cevallos M.A."/>
            <person name="Romero D."/>
            <person name="Davila G."/>
            <person name="Gonzalez V."/>
        </authorList>
    </citation>
    <scope>NUCLEOTIDE SEQUENCE [LARGE SCALE GENOMIC DNA]</scope>
    <source>
        <strain evidence="3 4">NXT3</strain>
        <plasmid evidence="4">Plasmid psfrenxt3a</plasmid>
    </source>
</reference>
<dbReference type="Pfam" id="PF10002">
    <property type="entry name" value="DUF2243"/>
    <property type="match status" value="1"/>
</dbReference>
<dbReference type="AlphaFoldDB" id="A0A2L0HAY5"/>
<sequence>MAGTLHRSRRRPGWPDDGGMNLPRTQRSRLIGCFALGVSIGGFFDGILLHQILQWHHLLSGLASRAADLRLQVMADGIFHLAMYVLLLVGLGLLWRQRRDPEMSEFTVGTAMAWTLMGFGAWHVLDAVLSHWLLGLHRVKMDSPNPLFWDLLWFAVFGIGPLLLGWRFPKGPLRSRPTVLIFGLSAVAIGAAVASLLPAARGSPQAVLFGENNSASAIVQAIAAANGSVVSTDASGTLWVVRFESPVLAYQLYRSGAIMVGGAPAAGCLTYSVPAVAPPA</sequence>
<evidence type="ECO:0000256" key="2">
    <source>
        <dbReference type="SAM" id="Phobius"/>
    </source>
</evidence>
<dbReference type="EMBL" id="CP024308">
    <property type="protein sequence ID" value="AUX78594.1"/>
    <property type="molecule type" value="Genomic_DNA"/>
</dbReference>
<feature type="region of interest" description="Disordered" evidence="1">
    <location>
        <begin position="1"/>
        <end position="21"/>
    </location>
</feature>
<dbReference type="InterPro" id="IPR018719">
    <property type="entry name" value="DUF2243_membrane"/>
</dbReference>
<evidence type="ECO:0000256" key="1">
    <source>
        <dbReference type="SAM" id="MobiDB-lite"/>
    </source>
</evidence>
<name>A0A2L0HAY5_RHIFR</name>
<evidence type="ECO:0008006" key="5">
    <source>
        <dbReference type="Google" id="ProtNLM"/>
    </source>
</evidence>
<protein>
    <recommendedName>
        <fullName evidence="5">DUF2243 domain-containing protein</fullName>
    </recommendedName>
</protein>
<keyword evidence="2" id="KW-1133">Transmembrane helix</keyword>
<keyword evidence="2" id="KW-0812">Transmembrane</keyword>